<dbReference type="SMART" id="SM00248">
    <property type="entry name" value="ANK"/>
    <property type="match status" value="3"/>
</dbReference>
<protein>
    <submittedName>
        <fullName evidence="4">Uncharacterized protein</fullName>
    </submittedName>
</protein>
<dbReference type="SUPFAM" id="SSF48403">
    <property type="entry name" value="Ankyrin repeat"/>
    <property type="match status" value="1"/>
</dbReference>
<keyword evidence="1" id="KW-0677">Repeat</keyword>
<accession>A0ABQ9G0W4</accession>
<dbReference type="EMBL" id="JARBDR010000018">
    <property type="protein sequence ID" value="KAJ8322046.1"/>
    <property type="molecule type" value="Genomic_DNA"/>
</dbReference>
<evidence type="ECO:0000256" key="1">
    <source>
        <dbReference type="ARBA" id="ARBA00022737"/>
    </source>
</evidence>
<keyword evidence="2 3" id="KW-0040">ANK repeat</keyword>
<evidence type="ECO:0000313" key="5">
    <source>
        <dbReference type="Proteomes" id="UP001217089"/>
    </source>
</evidence>
<evidence type="ECO:0000256" key="2">
    <source>
        <dbReference type="ARBA" id="ARBA00023043"/>
    </source>
</evidence>
<proteinExistence type="predicted"/>
<evidence type="ECO:0000256" key="3">
    <source>
        <dbReference type="PROSITE-ProRule" id="PRU00023"/>
    </source>
</evidence>
<dbReference type="Gene3D" id="1.25.40.20">
    <property type="entry name" value="Ankyrin repeat-containing domain"/>
    <property type="match status" value="1"/>
</dbReference>
<dbReference type="InterPro" id="IPR050663">
    <property type="entry name" value="Ankyrin-SOCS_Box"/>
</dbReference>
<dbReference type="Pfam" id="PF00023">
    <property type="entry name" value="Ank"/>
    <property type="match status" value="1"/>
</dbReference>
<keyword evidence="5" id="KW-1185">Reference proteome</keyword>
<dbReference type="PROSITE" id="PS50088">
    <property type="entry name" value="ANK_REPEAT"/>
    <property type="match status" value="2"/>
</dbReference>
<dbReference type="PRINTS" id="PR01415">
    <property type="entry name" value="ANKYRIN"/>
</dbReference>
<dbReference type="Proteomes" id="UP001217089">
    <property type="component" value="Unassembled WGS sequence"/>
</dbReference>
<dbReference type="PANTHER" id="PTHR24193:SF121">
    <property type="entry name" value="ADA2A-CONTAINING COMPLEX COMPONENT 3, ISOFORM D"/>
    <property type="match status" value="1"/>
</dbReference>
<dbReference type="PROSITE" id="PS50297">
    <property type="entry name" value="ANK_REP_REGION"/>
    <property type="match status" value="2"/>
</dbReference>
<gene>
    <name evidence="4" type="ORF">KUTeg_000517</name>
</gene>
<feature type="repeat" description="ANK" evidence="3">
    <location>
        <begin position="56"/>
        <end position="88"/>
    </location>
</feature>
<dbReference type="InterPro" id="IPR002110">
    <property type="entry name" value="Ankyrin_rpt"/>
</dbReference>
<sequence length="188" mass="21551">MVSATHGMGHEDKIRELAMSVMAQMRDNEEKLIRDAKKFIKQNRHAAKKVFTVDVDGWTPIHACAMRGSKKLLKTMLSAGIDVNIQMGQPEGLPRACTLLHVAANRSDSKICEYLITNGADINLTDSFDRTPLYYMAKNDKKRLIKLVKDRGSDTSIIEKWLPEWNIDVSEDCVRRQRAMKLCFFFRF</sequence>
<comment type="caution">
    <text evidence="4">The sequence shown here is derived from an EMBL/GenBank/DDBJ whole genome shotgun (WGS) entry which is preliminary data.</text>
</comment>
<evidence type="ECO:0000313" key="4">
    <source>
        <dbReference type="EMBL" id="KAJ8322046.1"/>
    </source>
</evidence>
<dbReference type="Pfam" id="PF12796">
    <property type="entry name" value="Ank_2"/>
    <property type="match status" value="1"/>
</dbReference>
<dbReference type="PANTHER" id="PTHR24193">
    <property type="entry name" value="ANKYRIN REPEAT PROTEIN"/>
    <property type="match status" value="1"/>
</dbReference>
<organism evidence="4 5">
    <name type="scientific">Tegillarca granosa</name>
    <name type="common">Malaysian cockle</name>
    <name type="synonym">Anadara granosa</name>
    <dbReference type="NCBI Taxonomy" id="220873"/>
    <lineage>
        <taxon>Eukaryota</taxon>
        <taxon>Metazoa</taxon>
        <taxon>Spiralia</taxon>
        <taxon>Lophotrochozoa</taxon>
        <taxon>Mollusca</taxon>
        <taxon>Bivalvia</taxon>
        <taxon>Autobranchia</taxon>
        <taxon>Pteriomorphia</taxon>
        <taxon>Arcoida</taxon>
        <taxon>Arcoidea</taxon>
        <taxon>Arcidae</taxon>
        <taxon>Tegillarca</taxon>
    </lineage>
</organism>
<dbReference type="InterPro" id="IPR036770">
    <property type="entry name" value="Ankyrin_rpt-contain_sf"/>
</dbReference>
<feature type="repeat" description="ANK" evidence="3">
    <location>
        <begin position="95"/>
        <end position="127"/>
    </location>
</feature>
<name>A0ABQ9G0W4_TEGGR</name>
<reference evidence="4 5" key="1">
    <citation type="submission" date="2022-12" db="EMBL/GenBank/DDBJ databases">
        <title>Chromosome-level genome of Tegillarca granosa.</title>
        <authorList>
            <person name="Kim J."/>
        </authorList>
    </citation>
    <scope>NUCLEOTIDE SEQUENCE [LARGE SCALE GENOMIC DNA]</scope>
    <source>
        <strain evidence="4">Teg-2019</strain>
        <tissue evidence="4">Adductor muscle</tissue>
    </source>
</reference>